<reference evidence="2" key="1">
    <citation type="submission" date="2022-01" db="EMBL/GenBank/DDBJ databases">
        <title>Lysobacter chinensis sp. nov., a bacterium isolated from cow dung compost.</title>
        <authorList>
            <person name="Liu Y."/>
        </authorList>
    </citation>
    <scope>NUCLEOTIDE SEQUENCE</scope>
    <source>
        <strain evidence="2">TLK-CK17</strain>
    </source>
</reference>
<accession>A0ABS9HT24</accession>
<organism evidence="2 3">
    <name type="scientific">Marilutibacter chinensis</name>
    <dbReference type="NCBI Taxonomy" id="2912247"/>
    <lineage>
        <taxon>Bacteria</taxon>
        <taxon>Pseudomonadati</taxon>
        <taxon>Pseudomonadota</taxon>
        <taxon>Gammaproteobacteria</taxon>
        <taxon>Lysobacterales</taxon>
        <taxon>Lysobacteraceae</taxon>
        <taxon>Marilutibacter</taxon>
    </lineage>
</organism>
<feature type="region of interest" description="Disordered" evidence="1">
    <location>
        <begin position="113"/>
        <end position="176"/>
    </location>
</feature>
<dbReference type="InterPro" id="IPR007922">
    <property type="entry name" value="DciA-like"/>
</dbReference>
<dbReference type="EMBL" id="JAKJPO010000004">
    <property type="protein sequence ID" value="MCF7222054.1"/>
    <property type="molecule type" value="Genomic_DNA"/>
</dbReference>
<comment type="caution">
    <text evidence="2">The sequence shown here is derived from an EMBL/GenBank/DDBJ whole genome shotgun (WGS) entry which is preliminary data.</text>
</comment>
<feature type="compositionally biased region" description="Low complexity" evidence="1">
    <location>
        <begin position="129"/>
        <end position="146"/>
    </location>
</feature>
<feature type="compositionally biased region" description="Basic and acidic residues" evidence="1">
    <location>
        <begin position="164"/>
        <end position="176"/>
    </location>
</feature>
<evidence type="ECO:0000313" key="2">
    <source>
        <dbReference type="EMBL" id="MCF7222054.1"/>
    </source>
</evidence>
<feature type="region of interest" description="Disordered" evidence="1">
    <location>
        <begin position="1"/>
        <end position="25"/>
    </location>
</feature>
<feature type="compositionally biased region" description="Pro residues" evidence="1">
    <location>
        <begin position="118"/>
        <end position="128"/>
    </location>
</feature>
<dbReference type="RefSeq" id="WP_237054470.1">
    <property type="nucleotide sequence ID" value="NZ_JAKJPO010000004.1"/>
</dbReference>
<keyword evidence="3" id="KW-1185">Reference proteome</keyword>
<proteinExistence type="predicted"/>
<protein>
    <submittedName>
        <fullName evidence="2">DUF721 domain-containing protein</fullName>
    </submittedName>
</protein>
<reference evidence="2" key="2">
    <citation type="submission" date="2022-01" db="EMBL/GenBank/DDBJ databases">
        <authorList>
            <person name="Zhou L.Y."/>
        </authorList>
    </citation>
    <scope>NUCLEOTIDE SEQUENCE</scope>
    <source>
        <strain evidence="2">TLK-CK17</strain>
    </source>
</reference>
<evidence type="ECO:0000313" key="3">
    <source>
        <dbReference type="Proteomes" id="UP001430796"/>
    </source>
</evidence>
<name>A0ABS9HT24_9GAMM</name>
<gene>
    <name evidence="2" type="ORF">L3V18_09700</name>
</gene>
<sequence>MMFSKVIFPMSDSKARSSRRQPAPQEALDALLAEPAGDPIRRALWLDEVDRRLRPHLPPSLAPHARLANIDHGRLVFVVDAPVWQSRLRMSAPELIDVARSIGLAATDVVIKASKTPHAPPRPAPRQPVPMSAHAKQALQAALASLPTADSDDQNGAKSSDLGENAHKKPGDGASY</sequence>
<evidence type="ECO:0000256" key="1">
    <source>
        <dbReference type="SAM" id="MobiDB-lite"/>
    </source>
</evidence>
<dbReference type="Pfam" id="PF05258">
    <property type="entry name" value="DciA"/>
    <property type="match status" value="1"/>
</dbReference>
<dbReference type="Proteomes" id="UP001430796">
    <property type="component" value="Unassembled WGS sequence"/>
</dbReference>